<keyword evidence="1" id="KW-0732">Signal</keyword>
<dbReference type="EMBL" id="CABFOC020000040">
    <property type="protein sequence ID" value="CAH0051480.1"/>
    <property type="molecule type" value="Genomic_DNA"/>
</dbReference>
<organism evidence="2 3">
    <name type="scientific">Clonostachys solani</name>
    <dbReference type="NCBI Taxonomy" id="160281"/>
    <lineage>
        <taxon>Eukaryota</taxon>
        <taxon>Fungi</taxon>
        <taxon>Dikarya</taxon>
        <taxon>Ascomycota</taxon>
        <taxon>Pezizomycotina</taxon>
        <taxon>Sordariomycetes</taxon>
        <taxon>Hypocreomycetidae</taxon>
        <taxon>Hypocreales</taxon>
        <taxon>Bionectriaceae</taxon>
        <taxon>Clonostachys</taxon>
    </lineage>
</organism>
<proteinExistence type="predicted"/>
<protein>
    <submittedName>
        <fullName evidence="2">Uncharacterized protein</fullName>
    </submittedName>
</protein>
<dbReference type="Proteomes" id="UP000775872">
    <property type="component" value="Unassembled WGS sequence"/>
</dbReference>
<reference evidence="2 3" key="2">
    <citation type="submission" date="2021-10" db="EMBL/GenBank/DDBJ databases">
        <authorList>
            <person name="Piombo E."/>
        </authorList>
    </citation>
    <scope>NUCLEOTIDE SEQUENCE [LARGE SCALE GENOMIC DNA]</scope>
</reference>
<comment type="caution">
    <text evidence="2">The sequence shown here is derived from an EMBL/GenBank/DDBJ whole genome shotgun (WGS) entry which is preliminary data.</text>
</comment>
<name>A0A9N9Z8K3_9HYPO</name>
<gene>
    <name evidence="2" type="ORF">CSOL1703_00014803</name>
</gene>
<evidence type="ECO:0000313" key="2">
    <source>
        <dbReference type="EMBL" id="CAH0051480.1"/>
    </source>
</evidence>
<dbReference type="AlphaFoldDB" id="A0A9N9Z8K3"/>
<evidence type="ECO:0000313" key="3">
    <source>
        <dbReference type="Proteomes" id="UP000775872"/>
    </source>
</evidence>
<keyword evidence="3" id="KW-1185">Reference proteome</keyword>
<dbReference type="OrthoDB" id="4959982at2759"/>
<evidence type="ECO:0000256" key="1">
    <source>
        <dbReference type="SAM" id="SignalP"/>
    </source>
</evidence>
<feature type="chain" id="PRO_5040429267" evidence="1">
    <location>
        <begin position="23"/>
        <end position="220"/>
    </location>
</feature>
<reference evidence="3" key="1">
    <citation type="submission" date="2019-06" db="EMBL/GenBank/DDBJ databases">
        <authorList>
            <person name="Broberg M."/>
        </authorList>
    </citation>
    <scope>NUCLEOTIDE SEQUENCE [LARGE SCALE GENOMIC DNA]</scope>
</reference>
<sequence length="220" mass="24665">MKFNRFASFTFFLSASIASAFSNNIQLRDEVAIRDKPYAYSPGQNVRNEEREYTSAPRLAVRSKYNVESLAGRGAYRHVLPGARESRISRRYANERRSQRSRLARRDVISDAKKEALSYLQAINTGNLSGSWGSNWADLHGDNKSSAGGKFVCQVRKVGDKYEARVRAHTKFGQFKEGYIFGETTVDGCIKDNKPSAPSFGRAVHFLRTHFGGPAKPACR</sequence>
<accession>A0A9N9Z8K3</accession>
<feature type="signal peptide" evidence="1">
    <location>
        <begin position="1"/>
        <end position="22"/>
    </location>
</feature>